<dbReference type="SUPFAM" id="SSF53756">
    <property type="entry name" value="UDP-Glycosyltransferase/glycogen phosphorylase"/>
    <property type="match status" value="1"/>
</dbReference>
<dbReference type="Gene3D" id="3.30.70.1020">
    <property type="entry name" value="Trehalose-6-phosphate phosphatase related protein, domain 2"/>
    <property type="match status" value="1"/>
</dbReference>
<dbReference type="NCBIfam" id="NF011071">
    <property type="entry name" value="PRK14501.1"/>
    <property type="match status" value="1"/>
</dbReference>
<dbReference type="GO" id="GO:0005829">
    <property type="term" value="C:cytosol"/>
    <property type="evidence" value="ECO:0007669"/>
    <property type="project" value="TreeGrafter"/>
</dbReference>
<dbReference type="CDD" id="cd01627">
    <property type="entry name" value="HAD_TPP"/>
    <property type="match status" value="1"/>
</dbReference>
<dbReference type="Proteomes" id="UP000249645">
    <property type="component" value="Unassembled WGS sequence"/>
</dbReference>
<reference evidence="3 4" key="1">
    <citation type="submission" date="2017-11" db="EMBL/GenBank/DDBJ databases">
        <title>Infants hospitalized years apart are colonized by the same room-sourced microbial strains.</title>
        <authorList>
            <person name="Brooks B."/>
            <person name="Olm M.R."/>
            <person name="Firek B.A."/>
            <person name="Baker R."/>
            <person name="Thomas B.C."/>
            <person name="Morowitz M.J."/>
            <person name="Banfield J.F."/>
        </authorList>
    </citation>
    <scope>NUCLEOTIDE SEQUENCE [LARGE SCALE GENOMIC DNA]</scope>
    <source>
        <strain evidence="3">S2_009_000_R2_76</strain>
    </source>
</reference>
<dbReference type="InterPro" id="IPR006379">
    <property type="entry name" value="HAD-SF_hydro_IIB"/>
</dbReference>
<dbReference type="GO" id="GO:0004805">
    <property type="term" value="F:trehalose-phosphatase activity"/>
    <property type="evidence" value="ECO:0007669"/>
    <property type="project" value="TreeGrafter"/>
</dbReference>
<dbReference type="GO" id="GO:0003825">
    <property type="term" value="F:alpha,alpha-trehalose-phosphate synthase (UDP-forming) activity"/>
    <property type="evidence" value="ECO:0007669"/>
    <property type="project" value="TreeGrafter"/>
</dbReference>
<comment type="caution">
    <text evidence="3">The sequence shown here is derived from an EMBL/GenBank/DDBJ whole genome shotgun (WGS) entry which is preliminary data.</text>
</comment>
<dbReference type="InterPro" id="IPR036412">
    <property type="entry name" value="HAD-like_sf"/>
</dbReference>
<dbReference type="InterPro" id="IPR001830">
    <property type="entry name" value="Glyco_trans_20"/>
</dbReference>
<name>A0A2W5FAB8_9SPHI</name>
<dbReference type="Gene3D" id="3.40.50.2000">
    <property type="entry name" value="Glycogen Phosphorylase B"/>
    <property type="match status" value="2"/>
</dbReference>
<comment type="similarity">
    <text evidence="2">Belongs to the glycosyltransferase 20 family.</text>
</comment>
<dbReference type="InterPro" id="IPR003337">
    <property type="entry name" value="Trehalose_PPase"/>
</dbReference>
<evidence type="ECO:0000256" key="2">
    <source>
        <dbReference type="ARBA" id="ARBA00008799"/>
    </source>
</evidence>
<protein>
    <submittedName>
        <fullName evidence="3">Bifunctional alpha,alpha-trehalose-phosphate synthase (UDP-forming)/trehalose-phosphatase</fullName>
    </submittedName>
</protein>
<dbReference type="SUPFAM" id="SSF56784">
    <property type="entry name" value="HAD-like"/>
    <property type="match status" value="1"/>
</dbReference>
<proteinExistence type="inferred from homology"/>
<dbReference type="Pfam" id="PF02358">
    <property type="entry name" value="Trehalose_PPase"/>
    <property type="match status" value="1"/>
</dbReference>
<dbReference type="Pfam" id="PF00982">
    <property type="entry name" value="Glyco_transf_20"/>
    <property type="match status" value="1"/>
</dbReference>
<dbReference type="AlphaFoldDB" id="A0A2W5FAB8"/>
<evidence type="ECO:0000256" key="1">
    <source>
        <dbReference type="ARBA" id="ARBA00006330"/>
    </source>
</evidence>
<accession>A0A2W5FAB8</accession>
<evidence type="ECO:0000313" key="4">
    <source>
        <dbReference type="Proteomes" id="UP000249645"/>
    </source>
</evidence>
<gene>
    <name evidence="3" type="ORF">DI598_00960</name>
</gene>
<dbReference type="PANTHER" id="PTHR10788:SF106">
    <property type="entry name" value="BCDNA.GH08860"/>
    <property type="match status" value="1"/>
</dbReference>
<dbReference type="NCBIfam" id="TIGR00685">
    <property type="entry name" value="T6PP"/>
    <property type="match status" value="1"/>
</dbReference>
<dbReference type="CDD" id="cd03788">
    <property type="entry name" value="GT20_TPS"/>
    <property type="match status" value="1"/>
</dbReference>
<dbReference type="Gene3D" id="3.40.50.1000">
    <property type="entry name" value="HAD superfamily/HAD-like"/>
    <property type="match status" value="1"/>
</dbReference>
<dbReference type="InterPro" id="IPR023214">
    <property type="entry name" value="HAD_sf"/>
</dbReference>
<dbReference type="NCBIfam" id="TIGR01484">
    <property type="entry name" value="HAD-SF-IIB"/>
    <property type="match status" value="1"/>
</dbReference>
<comment type="similarity">
    <text evidence="1">In the C-terminal section; belongs to the trehalose phosphatase family.</text>
</comment>
<sequence length="728" mass="83877">MGKNIIVSNRLPVKIESSESGYVFHISEGGLATGLDSVFSKGKENVWIGWPGLAVKGETDQSFISTELAKKQLKPVFLNKKEIDGFYLGFSNATLWPIFHYSPGFARYRDSEWKTYEVVNQKFASVVDSIVEDGDMVWIQDYHLLLLPLLIRNLGKKISIGFFQHIPFPSFEIFRMVPWRKELLNGMLGADLLGFHTIDDVNHFLDCSTRLLDATVNSNIVRYNKSISAVDAFPMGIDFEKFDSVLPAEPKTKKDIEILEQQFLGQKLILSIDRLDYSKGILPRLRAIELLFDEHPEYKGKVSLFMIVVPSRDTIYRYKELKDEIDKIVGNINARFRTIGWEPIHYFYQSFSPDYLSALYQMTSICLVTPMRDGMNLVSKEYVASRGNEDGVLILSEMAGASRELYDALIVNPNDIRQIAGAIVQAMNMPSSEQQSRMQKMREIVKKFDIAHWVKIFLSKLQEVKQLQDSFKTRNIEKYNTKLVRDFQKAKERVLFLDYDGTLVGFNSSIEKTFPDEELYTIIDKLSSNPQNHVVIISGRNHETLEKWFGKYPVELIGEHGVWRKYIGKDWESISGLSNEWKKDVMPVLEVIADRTPGSFIEEKSNSLVWHYRKADAELGKLRANEIFNDLSYILRNKGLQLMYGDKVVEIKNSVVSKGKALLRWLDDHSSIHNPFIMAIGDDTTDEDMFSELQDRDSITIKVGQQMSHAKYYIETYRDVRKLLKMMY</sequence>
<organism evidence="3 4">
    <name type="scientific">Pseudopedobacter saltans</name>
    <dbReference type="NCBI Taxonomy" id="151895"/>
    <lineage>
        <taxon>Bacteria</taxon>
        <taxon>Pseudomonadati</taxon>
        <taxon>Bacteroidota</taxon>
        <taxon>Sphingobacteriia</taxon>
        <taxon>Sphingobacteriales</taxon>
        <taxon>Sphingobacteriaceae</taxon>
        <taxon>Pseudopedobacter</taxon>
    </lineage>
</organism>
<evidence type="ECO:0000313" key="3">
    <source>
        <dbReference type="EMBL" id="PZP52308.1"/>
    </source>
</evidence>
<dbReference type="PANTHER" id="PTHR10788">
    <property type="entry name" value="TREHALOSE-6-PHOSPHATE SYNTHASE"/>
    <property type="match status" value="1"/>
</dbReference>
<dbReference type="GO" id="GO:0005992">
    <property type="term" value="P:trehalose biosynthetic process"/>
    <property type="evidence" value="ECO:0007669"/>
    <property type="project" value="InterPro"/>
</dbReference>
<dbReference type="EMBL" id="QFOI01000007">
    <property type="protein sequence ID" value="PZP52308.1"/>
    <property type="molecule type" value="Genomic_DNA"/>
</dbReference>